<dbReference type="EMBL" id="SLTX01000001">
    <property type="protein sequence ID" value="TDB07496.1"/>
    <property type="molecule type" value="Genomic_DNA"/>
</dbReference>
<dbReference type="Proteomes" id="UP000481700">
    <property type="component" value="Unassembled WGS sequence"/>
</dbReference>
<evidence type="ECO:0000313" key="5">
    <source>
        <dbReference type="Proteomes" id="UP000481700"/>
    </source>
</evidence>
<accession>A0A076IPP0</accession>
<sequence>MFLKKIQTFKKKVLMFGVKDKVLLKKRQGLFIQRTGLWKGMTRSFHKAFQGSRLKGSPKRYLSPKQASRNPYIY</sequence>
<dbReference type="AlphaFoldDB" id="A0A076IPP0"/>
<name>A0A076IPP0_9BACT</name>
<evidence type="ECO:0000256" key="1">
    <source>
        <dbReference type="SAM" id="MobiDB-lite"/>
    </source>
</evidence>
<protein>
    <submittedName>
        <fullName evidence="2">Uncharacterized protein</fullName>
    </submittedName>
</protein>
<evidence type="ECO:0000313" key="3">
    <source>
        <dbReference type="EMBL" id="TDB07496.1"/>
    </source>
</evidence>
<evidence type="ECO:0000313" key="2">
    <source>
        <dbReference type="EMBL" id="KAA5318528.1"/>
    </source>
</evidence>
<dbReference type="KEGG" id="bdo:EL88_07585"/>
<dbReference type="EMBL" id="VVZV01000013">
    <property type="protein sequence ID" value="KAA5318528.1"/>
    <property type="molecule type" value="Genomic_DNA"/>
</dbReference>
<proteinExistence type="predicted"/>
<gene>
    <name evidence="3" type="ORF">E1J06_08725</name>
    <name evidence="2" type="ORF">F2Z07_12830</name>
</gene>
<evidence type="ECO:0000313" key="4">
    <source>
        <dbReference type="Proteomes" id="UP000294834"/>
    </source>
</evidence>
<dbReference type="Proteomes" id="UP000294834">
    <property type="component" value="Unassembled WGS sequence"/>
</dbReference>
<comment type="caution">
    <text evidence="2">The sequence shown here is derived from an EMBL/GenBank/DDBJ whole genome shotgun (WGS) entry which is preliminary data.</text>
</comment>
<reference evidence="3 4" key="2">
    <citation type="journal article" date="2019" name="Nat. Microbiol.">
        <title>Genomic variation and strain-specific functional adaptation in the human gut microbiome during early life.</title>
        <authorList>
            <person name="Vatanen T."/>
            <person name="Plichta D.R."/>
            <person name="Somani J."/>
            <person name="Munch P.C."/>
            <person name="Arthur T.D."/>
            <person name="Hall A.B."/>
            <person name="Rudolf S."/>
            <person name="Oakeley E.J."/>
            <person name="Ke X."/>
            <person name="Young R.A."/>
            <person name="Haiser H.J."/>
            <person name="Kolde R."/>
            <person name="Yassour M."/>
            <person name="Luopajarvi K."/>
            <person name="Siljander H."/>
            <person name="Virtanen S.M."/>
            <person name="Ilonen J."/>
            <person name="Uibo R."/>
            <person name="Tillmann V."/>
            <person name="Mokurov S."/>
            <person name="Dorshakova N."/>
            <person name="Porter J.A."/>
            <person name="McHardy A.C."/>
            <person name="Lahdesmaki H."/>
            <person name="Vlamakis H."/>
            <person name="Huttenhower C."/>
            <person name="Knip M."/>
            <person name="Xavier R.J."/>
        </authorList>
    </citation>
    <scope>NUCLEOTIDE SEQUENCE [LARGE SCALE GENOMIC DNA]</scope>
    <source>
        <strain evidence="3 4">RJX1052</strain>
    </source>
</reference>
<reference evidence="2 5" key="1">
    <citation type="journal article" date="2019" name="Nat. Med.">
        <title>A library of human gut bacterial isolates paired with longitudinal multiomics data enables mechanistic microbiome research.</title>
        <authorList>
            <person name="Poyet M."/>
            <person name="Groussin M."/>
            <person name="Gibbons S.M."/>
            <person name="Avila-Pacheco J."/>
            <person name="Jiang X."/>
            <person name="Kearney S.M."/>
            <person name="Perrotta A.R."/>
            <person name="Berdy B."/>
            <person name="Zhao S."/>
            <person name="Lieberman T.D."/>
            <person name="Swanson P.K."/>
            <person name="Smith M."/>
            <person name="Roesemann S."/>
            <person name="Alexander J.E."/>
            <person name="Rich S.A."/>
            <person name="Livny J."/>
            <person name="Vlamakis H."/>
            <person name="Clish C."/>
            <person name="Bullock K."/>
            <person name="Deik A."/>
            <person name="Scott J."/>
            <person name="Pierce K.A."/>
            <person name="Xavier R.J."/>
            <person name="Alm E.J."/>
        </authorList>
    </citation>
    <scope>NUCLEOTIDE SEQUENCE [LARGE SCALE GENOMIC DNA]</scope>
    <source>
        <strain evidence="2 5">BIOML-A25</strain>
    </source>
</reference>
<organism evidence="2 5">
    <name type="scientific">Phocaeicola dorei</name>
    <dbReference type="NCBI Taxonomy" id="357276"/>
    <lineage>
        <taxon>Bacteria</taxon>
        <taxon>Pseudomonadati</taxon>
        <taxon>Bacteroidota</taxon>
        <taxon>Bacteroidia</taxon>
        <taxon>Bacteroidales</taxon>
        <taxon>Bacteroidaceae</taxon>
        <taxon>Phocaeicola</taxon>
    </lineage>
</organism>
<dbReference type="KEGG" id="bdh:GV66_15510"/>
<feature type="compositionally biased region" description="Polar residues" evidence="1">
    <location>
        <begin position="65"/>
        <end position="74"/>
    </location>
</feature>
<feature type="region of interest" description="Disordered" evidence="1">
    <location>
        <begin position="50"/>
        <end position="74"/>
    </location>
</feature>